<organism evidence="1">
    <name type="scientific">Ralstonia solanacearum CFBP2957</name>
    <dbReference type="NCBI Taxonomy" id="859656"/>
    <lineage>
        <taxon>Bacteria</taxon>
        <taxon>Pseudomonadati</taxon>
        <taxon>Pseudomonadota</taxon>
        <taxon>Betaproteobacteria</taxon>
        <taxon>Burkholderiales</taxon>
        <taxon>Burkholderiaceae</taxon>
        <taxon>Ralstonia</taxon>
        <taxon>Ralstonia solanacearum species complex</taxon>
    </lineage>
</organism>
<proteinExistence type="predicted"/>
<accession>D8P2Z5</accession>
<dbReference type="PATRIC" id="fig|859656.5.peg.3705"/>
<geneLocation type="plasmid" evidence="1">
    <name>RCFBPv3_mp</name>
</geneLocation>
<evidence type="ECO:0000313" key="1">
    <source>
        <dbReference type="EMBL" id="CBJ53281.1"/>
    </source>
</evidence>
<dbReference type="AlphaFoldDB" id="D8P2Z5"/>
<name>D8P2Z5_RALSL</name>
<sequence>MDELIERWHAFAGQSEEEIAAQFSDESRLLFAEVLTKSR</sequence>
<reference evidence="1" key="2">
    <citation type="submission" date="2010-02" db="EMBL/GenBank/DDBJ databases">
        <authorList>
            <person name="Genoscope - CEA"/>
        </authorList>
    </citation>
    <scope>NUCLEOTIDE SEQUENCE</scope>
    <source>
        <strain evidence="1">CFBP2957</strain>
        <plasmid evidence="1">RCFBPv3_mp</plasmid>
    </source>
</reference>
<keyword evidence="1" id="KW-0614">Plasmid</keyword>
<reference evidence="1" key="1">
    <citation type="journal article" date="2010" name="BMC Genomics">
        <title>Genomes of three tomato pathogens within the Ralstonia solanacearum species complex reveal significant evolutionary divergence.</title>
        <authorList>
            <person name="Remenant B."/>
            <person name="Coupat-Goutaland B."/>
            <person name="Guidot A."/>
            <person name="Cellier G."/>
            <person name="Wicker E."/>
            <person name="Allen C."/>
            <person name="Fegan M."/>
            <person name="Pruvost O."/>
            <person name="Elbaz M."/>
            <person name="Calteau A."/>
            <person name="Salvignol G."/>
            <person name="Mornico D."/>
            <person name="Mangenot S."/>
            <person name="Barbe V."/>
            <person name="Medigue C."/>
            <person name="Prior P."/>
        </authorList>
    </citation>
    <scope>NUCLEOTIDE SEQUENCE [LARGE SCALE GENOMIC DNA]</scope>
    <source>
        <strain evidence="1">CFBP2957</strain>
        <plasmid evidence="1">RCFBPv3_mp</plasmid>
    </source>
</reference>
<protein>
    <submittedName>
        <fullName evidence="1">Uncharacterized protein</fullName>
    </submittedName>
</protein>
<gene>
    <name evidence="1" type="ORF">RCFBP_mp10494</name>
</gene>
<dbReference type="EMBL" id="FP885907">
    <property type="protein sequence ID" value="CBJ53281.1"/>
    <property type="molecule type" value="Genomic_DNA"/>
</dbReference>